<proteinExistence type="predicted"/>
<evidence type="ECO:0000313" key="1">
    <source>
        <dbReference type="EMBL" id="TXC66198.1"/>
    </source>
</evidence>
<gene>
    <name evidence="1" type="ORF">FSC37_10550</name>
</gene>
<dbReference type="EMBL" id="VOPW01000001">
    <property type="protein sequence ID" value="TXC66198.1"/>
    <property type="molecule type" value="Genomic_DNA"/>
</dbReference>
<organism evidence="1 2">
    <name type="scientific">Piscinibacter aquaticus</name>
    <dbReference type="NCBI Taxonomy" id="392597"/>
    <lineage>
        <taxon>Bacteria</taxon>
        <taxon>Pseudomonadati</taxon>
        <taxon>Pseudomonadota</taxon>
        <taxon>Betaproteobacteria</taxon>
        <taxon>Burkholderiales</taxon>
        <taxon>Sphaerotilaceae</taxon>
        <taxon>Piscinibacter</taxon>
    </lineage>
</organism>
<dbReference type="Proteomes" id="UP000321832">
    <property type="component" value="Unassembled WGS sequence"/>
</dbReference>
<reference evidence="1 2" key="1">
    <citation type="submission" date="2019-08" db="EMBL/GenBank/DDBJ databases">
        <authorList>
            <person name="Khan S.A."/>
            <person name="Jeon C.O."/>
            <person name="Jeong S.E."/>
        </authorList>
    </citation>
    <scope>NUCLEOTIDE SEQUENCE [LARGE SCALE GENOMIC DNA]</scope>
    <source>
        <strain evidence="2">IMCC1728</strain>
    </source>
</reference>
<name>A0A5C6U3C3_9BURK</name>
<dbReference type="Pfam" id="PF10932">
    <property type="entry name" value="DUF2783"/>
    <property type="match status" value="1"/>
</dbReference>
<accession>A0A5C6U3C3</accession>
<sequence>MPLNTTAHMASYDDFYEALISAHQGLSTEESHAMNARLVLLLSNHIGDLGVIREALRIARGRPEAAESVSKAGIGAISPVVPSHTPA</sequence>
<protein>
    <submittedName>
        <fullName evidence="1">DUF2783 domain-containing protein</fullName>
    </submittedName>
</protein>
<evidence type="ECO:0000313" key="2">
    <source>
        <dbReference type="Proteomes" id="UP000321832"/>
    </source>
</evidence>
<dbReference type="InterPro" id="IPR021233">
    <property type="entry name" value="DUF2783"/>
</dbReference>
<keyword evidence="2" id="KW-1185">Reference proteome</keyword>
<dbReference type="AlphaFoldDB" id="A0A5C6U3C3"/>
<comment type="caution">
    <text evidence="1">The sequence shown here is derived from an EMBL/GenBank/DDBJ whole genome shotgun (WGS) entry which is preliminary data.</text>
</comment>